<name>A0AAW6U0F0_9BACT</name>
<sequence>MAFIDLVQEKIVRIPLVSTDKAGVLRELVQILKDAGEIEDYDAVLAAIREREEKLSTGLESGIAVPHGKSAAVSRLKLALGISPEGIDFASIDGQPSRLFFMLVAPPNQSGPHVEALAEIVKLVQSKAFCRALTEAKDAREVVELIKGE</sequence>
<dbReference type="Pfam" id="PF00359">
    <property type="entry name" value="PTS_EIIA_2"/>
    <property type="match status" value="1"/>
</dbReference>
<reference evidence="4" key="1">
    <citation type="submission" date="2023-05" db="EMBL/GenBank/DDBJ databases">
        <title>Anaerotaeda fermentans gen. nov., sp. nov., a novel anaerobic planctomycete of the new family within the order Sedimentisphaerales isolated from Taman Peninsula, Russia.</title>
        <authorList>
            <person name="Khomyakova M.A."/>
            <person name="Merkel A.Y."/>
            <person name="Slobodkin A.I."/>
        </authorList>
    </citation>
    <scope>NUCLEOTIDE SEQUENCE</scope>
    <source>
        <strain evidence="4">M17dextr</strain>
    </source>
</reference>
<accession>A0AAW6U0F0</accession>
<dbReference type="PANTHER" id="PTHR47738:SF2">
    <property type="entry name" value="PTS SYSTEM FRUCTOSE-LIKE EIIA COMPONENT"/>
    <property type="match status" value="1"/>
</dbReference>
<comment type="subcellular location">
    <subcellularLocation>
        <location evidence="1">Cytoplasm</location>
    </subcellularLocation>
</comment>
<dbReference type="PROSITE" id="PS51094">
    <property type="entry name" value="PTS_EIIA_TYPE_2"/>
    <property type="match status" value="1"/>
</dbReference>
<keyword evidence="5" id="KW-1185">Reference proteome</keyword>
<dbReference type="GO" id="GO:0005737">
    <property type="term" value="C:cytoplasm"/>
    <property type="evidence" value="ECO:0007669"/>
    <property type="project" value="UniProtKB-SubCell"/>
</dbReference>
<protein>
    <submittedName>
        <fullName evidence="4">PTS sugar transporter subunit IIA</fullName>
    </submittedName>
</protein>
<evidence type="ECO:0000256" key="1">
    <source>
        <dbReference type="ARBA" id="ARBA00004496"/>
    </source>
</evidence>
<dbReference type="Proteomes" id="UP001431776">
    <property type="component" value="Unassembled WGS sequence"/>
</dbReference>
<dbReference type="CDD" id="cd00211">
    <property type="entry name" value="PTS_IIA_fru"/>
    <property type="match status" value="1"/>
</dbReference>
<evidence type="ECO:0000313" key="4">
    <source>
        <dbReference type="EMBL" id="MDI6450320.1"/>
    </source>
</evidence>
<dbReference type="Gene3D" id="3.40.930.10">
    <property type="entry name" value="Mannitol-specific EII, Chain A"/>
    <property type="match status" value="1"/>
</dbReference>
<keyword evidence="2" id="KW-0808">Transferase</keyword>
<dbReference type="InterPro" id="IPR051541">
    <property type="entry name" value="PTS_SugarTrans_NitroReg"/>
</dbReference>
<dbReference type="InterPro" id="IPR016152">
    <property type="entry name" value="PTrfase/Anion_transptr"/>
</dbReference>
<evidence type="ECO:0000256" key="2">
    <source>
        <dbReference type="ARBA" id="ARBA00022679"/>
    </source>
</evidence>
<comment type="caution">
    <text evidence="4">The sequence shown here is derived from an EMBL/GenBank/DDBJ whole genome shotgun (WGS) entry which is preliminary data.</text>
</comment>
<organism evidence="4 5">
    <name type="scientific">Anaerobaca lacustris</name>
    <dbReference type="NCBI Taxonomy" id="3044600"/>
    <lineage>
        <taxon>Bacteria</taxon>
        <taxon>Pseudomonadati</taxon>
        <taxon>Planctomycetota</taxon>
        <taxon>Phycisphaerae</taxon>
        <taxon>Sedimentisphaerales</taxon>
        <taxon>Anaerobacaceae</taxon>
        <taxon>Anaerobaca</taxon>
    </lineage>
</organism>
<feature type="domain" description="PTS EIIA type-2" evidence="3">
    <location>
        <begin position="5"/>
        <end position="149"/>
    </location>
</feature>
<evidence type="ECO:0000313" key="5">
    <source>
        <dbReference type="Proteomes" id="UP001431776"/>
    </source>
</evidence>
<evidence type="ECO:0000259" key="3">
    <source>
        <dbReference type="PROSITE" id="PS51094"/>
    </source>
</evidence>
<dbReference type="SUPFAM" id="SSF55804">
    <property type="entry name" value="Phoshotransferase/anion transport protein"/>
    <property type="match status" value="1"/>
</dbReference>
<keyword evidence="4" id="KW-0813">Transport</keyword>
<dbReference type="PANTHER" id="PTHR47738">
    <property type="entry name" value="PTS SYSTEM FRUCTOSE-LIKE EIIA COMPONENT-RELATED"/>
    <property type="match status" value="1"/>
</dbReference>
<dbReference type="AlphaFoldDB" id="A0AAW6U0F0"/>
<dbReference type="FunFam" id="3.40.930.10:FF:000009">
    <property type="entry name" value="PTS system, fructose specific IIABC component"/>
    <property type="match status" value="1"/>
</dbReference>
<dbReference type="EMBL" id="JASCXX010000018">
    <property type="protein sequence ID" value="MDI6450320.1"/>
    <property type="molecule type" value="Genomic_DNA"/>
</dbReference>
<gene>
    <name evidence="4" type="ORF">QJ522_14765</name>
</gene>
<dbReference type="GO" id="GO:0016740">
    <property type="term" value="F:transferase activity"/>
    <property type="evidence" value="ECO:0007669"/>
    <property type="project" value="UniProtKB-KW"/>
</dbReference>
<dbReference type="InterPro" id="IPR002178">
    <property type="entry name" value="PTS_EIIA_type-2_dom"/>
</dbReference>
<keyword evidence="4" id="KW-0762">Sugar transport</keyword>
<proteinExistence type="predicted"/>
<dbReference type="RefSeq" id="WP_349245728.1">
    <property type="nucleotide sequence ID" value="NZ_JASCXX010000018.1"/>
</dbReference>